<dbReference type="Pfam" id="PF05838">
    <property type="entry name" value="Glyco_hydro_108"/>
    <property type="match status" value="1"/>
</dbReference>
<evidence type="ECO:0008006" key="7">
    <source>
        <dbReference type="Google" id="ProtNLM"/>
    </source>
</evidence>
<protein>
    <recommendedName>
        <fullName evidence="7">Peptidoglycan binding-like domain-containing protein</fullName>
    </recommendedName>
</protein>
<evidence type="ECO:0000313" key="6">
    <source>
        <dbReference type="Proteomes" id="UP000275436"/>
    </source>
</evidence>
<name>A0A3M9XGW9_9HYPH</name>
<feature type="transmembrane region" description="Helical" evidence="2">
    <location>
        <begin position="684"/>
        <end position="705"/>
    </location>
</feature>
<evidence type="ECO:0000259" key="4">
    <source>
        <dbReference type="Pfam" id="PF05838"/>
    </source>
</evidence>
<feature type="domain" description="Peptidoglycan binding-like" evidence="3">
    <location>
        <begin position="247"/>
        <end position="304"/>
    </location>
</feature>
<dbReference type="SUPFAM" id="SSF53955">
    <property type="entry name" value="Lysozyme-like"/>
    <property type="match status" value="1"/>
</dbReference>
<dbReference type="Gene3D" id="1.20.141.10">
    <property type="entry name" value="Chitosanase, subunit A, domain 1"/>
    <property type="match status" value="1"/>
</dbReference>
<dbReference type="CDD" id="cd13926">
    <property type="entry name" value="N-acetylmuramidase_GH108"/>
    <property type="match status" value="1"/>
</dbReference>
<feature type="region of interest" description="Disordered" evidence="1">
    <location>
        <begin position="605"/>
        <end position="625"/>
    </location>
</feature>
<dbReference type="InterPro" id="IPR036365">
    <property type="entry name" value="PGBD-like_sf"/>
</dbReference>
<feature type="transmembrane region" description="Helical" evidence="2">
    <location>
        <begin position="717"/>
        <end position="743"/>
    </location>
</feature>
<accession>A0A3M9XGW9</accession>
<feature type="region of interest" description="Disordered" evidence="1">
    <location>
        <begin position="355"/>
        <end position="394"/>
    </location>
</feature>
<dbReference type="Gene3D" id="1.10.101.10">
    <property type="entry name" value="PGBD-like superfamily/PGBD"/>
    <property type="match status" value="1"/>
</dbReference>
<proteinExistence type="predicted"/>
<evidence type="ECO:0000256" key="1">
    <source>
        <dbReference type="SAM" id="MobiDB-lite"/>
    </source>
</evidence>
<dbReference type="RefSeq" id="WP_123167095.1">
    <property type="nucleotide sequence ID" value="NZ_QKOD01000001.1"/>
</dbReference>
<organism evidence="5 6">
    <name type="scientific">Mesorhizobium japonicum</name>
    <dbReference type="NCBI Taxonomy" id="2066070"/>
    <lineage>
        <taxon>Bacteria</taxon>
        <taxon>Pseudomonadati</taxon>
        <taxon>Pseudomonadota</taxon>
        <taxon>Alphaproteobacteria</taxon>
        <taxon>Hyphomicrobiales</taxon>
        <taxon>Phyllobacteriaceae</taxon>
        <taxon>Mesorhizobium</taxon>
    </lineage>
</organism>
<dbReference type="InterPro" id="IPR023346">
    <property type="entry name" value="Lysozyme-like_dom_sf"/>
</dbReference>
<dbReference type="Proteomes" id="UP000275436">
    <property type="component" value="Unassembled WGS sequence"/>
</dbReference>
<evidence type="ECO:0000256" key="2">
    <source>
        <dbReference type="SAM" id="Phobius"/>
    </source>
</evidence>
<evidence type="ECO:0000259" key="3">
    <source>
        <dbReference type="Pfam" id="PF01471"/>
    </source>
</evidence>
<reference evidence="5 6" key="1">
    <citation type="journal article" date="2018" name="Mol. Plant Microbe Interact.">
        <title>Taxonomically Different Co-Microsymbionts of a Relict Legume, Oxytropis popoviana, Have Complementary Sets of Symbiotic Genes and Together Increase the Efficiency of Plant Nodulation.</title>
        <authorList>
            <person name="Safronova V."/>
            <person name="Belimov A."/>
            <person name="Sazanova A."/>
            <person name="Chirak E."/>
            <person name="Verkhozina A."/>
            <person name="Kuznetsova I."/>
            <person name="Andronov E."/>
            <person name="Puhalsky J."/>
            <person name="Tikhonovich I."/>
        </authorList>
    </citation>
    <scope>NUCLEOTIDE SEQUENCE [LARGE SCALE GENOMIC DNA]</scope>
    <source>
        <strain evidence="5 6">Opo-235</strain>
    </source>
</reference>
<gene>
    <name evidence="5" type="ORF">DNR46_04080</name>
</gene>
<feature type="region of interest" description="Disordered" evidence="1">
    <location>
        <begin position="314"/>
        <end position="339"/>
    </location>
</feature>
<dbReference type="Pfam" id="PF01471">
    <property type="entry name" value="PG_binding_1"/>
    <property type="match status" value="1"/>
</dbReference>
<dbReference type="SUPFAM" id="SSF47090">
    <property type="entry name" value="PGBD-like"/>
    <property type="match status" value="1"/>
</dbReference>
<dbReference type="InterPro" id="IPR036366">
    <property type="entry name" value="PGBDSf"/>
</dbReference>
<keyword evidence="2" id="KW-1133">Transmembrane helix</keyword>
<dbReference type="InterPro" id="IPR008565">
    <property type="entry name" value="TtsA-like_GH18_dom"/>
</dbReference>
<comment type="caution">
    <text evidence="5">The sequence shown here is derived from an EMBL/GenBank/DDBJ whole genome shotgun (WGS) entry which is preliminary data.</text>
</comment>
<keyword evidence="2" id="KW-0472">Membrane</keyword>
<keyword evidence="2" id="KW-0812">Transmembrane</keyword>
<dbReference type="InterPro" id="IPR002477">
    <property type="entry name" value="Peptidoglycan-bd-like"/>
</dbReference>
<sequence>MTDISVSASLLSRAAKRNGYAVPAKGLVFFGIRGLSPDHPFENTFAQSQPAHFSAYDFRRMRCTLGQWKVETGEVALFPGSTVPSLPNITSAQARGGIGTNLLMPGRFEHERGTHKAGKPGAHRAFRQASFQPVWRTADNLDYDLQDRLDFGSSSGDFVWDNIHSAYYDNPEVGYSSAGCQVVCGLPQSPKRNMAPETGPWRAFIDSAYGTSQTRFVYLLFTAEELSSVDKVDDTVLKQVVRFGSSGALARKVQQALVKQGDLQGTPDGAFGRLSLMALVNFQKRQFGAGAADGVCGEITAAALGVDLPTIANAGTSPMPTGPADQATSGNPDIPDETDLAPDVLTMLLAALGLQPPPDAPVAPSTSAGSTHGSGASTAGQAAVSPPADGGRTNFERAQGIVREFEGGYSDDPKDPGGATNFGITRKTLAAWRGKPVSKADVANMSYQEAKEIYFSEYWSKSSCGAMPGPLALAVYNVAVHAGVGTAATFLQKALNQNGAAVAVDGGIGGETLGAIPKTPLPDVIGDVIDLYDAKLRAHPDYEHFKNGFNRRVNKLRLETERWLEEDGEQTLPIPTPNLEEGDLAVTDKVSEFIQALLVALQPGATTTTGPTTTPPATTTPATGTGTTVAAAASLALLLRQLAQGLDGNPVILPPNSAATNVLTPVNGALGQWLGKLLDGRKSALGIIGVLASALLTPAAAGGVAGTAATSPLGELIPLLGAIPGLAPIMMPISLALTAWGLLGKIDKYVRAAKQ</sequence>
<evidence type="ECO:0000313" key="5">
    <source>
        <dbReference type="EMBL" id="RNJ47046.1"/>
    </source>
</evidence>
<dbReference type="AlphaFoldDB" id="A0A3M9XGW9"/>
<feature type="domain" description="TtsA-like Glycoside hydrolase family 108" evidence="4">
    <location>
        <begin position="402"/>
        <end position="483"/>
    </location>
</feature>
<dbReference type="EMBL" id="QKOD01000001">
    <property type="protein sequence ID" value="RNJ47046.1"/>
    <property type="molecule type" value="Genomic_DNA"/>
</dbReference>
<feature type="compositionally biased region" description="Low complexity" evidence="1">
    <location>
        <begin position="363"/>
        <end position="385"/>
    </location>
</feature>